<dbReference type="EC" id="3.1.1.53" evidence="4"/>
<comment type="caution">
    <text evidence="4">The sequence shown here is derived from an EMBL/GenBank/DDBJ whole genome shotgun (WGS) entry which is preliminary data.</text>
</comment>
<dbReference type="Pfam" id="PF03629">
    <property type="entry name" value="SASA"/>
    <property type="match status" value="2"/>
</dbReference>
<feature type="domain" description="Sialate O-acetylesterase" evidence="3">
    <location>
        <begin position="89"/>
        <end position="191"/>
    </location>
</feature>
<gene>
    <name evidence="4" type="ORF">FHX64_001123</name>
</gene>
<evidence type="ECO:0000256" key="1">
    <source>
        <dbReference type="ARBA" id="ARBA00022801"/>
    </source>
</evidence>
<organism evidence="4 5">
    <name type="scientific">Microbacter margulisiae</name>
    <dbReference type="NCBI Taxonomy" id="1350067"/>
    <lineage>
        <taxon>Bacteria</taxon>
        <taxon>Pseudomonadati</taxon>
        <taxon>Bacteroidota</taxon>
        <taxon>Bacteroidia</taxon>
        <taxon>Bacteroidales</taxon>
        <taxon>Porphyromonadaceae</taxon>
        <taxon>Microbacter</taxon>
    </lineage>
</organism>
<dbReference type="InterPro" id="IPR036514">
    <property type="entry name" value="SGNH_hydro_sf"/>
</dbReference>
<proteinExistence type="predicted"/>
<name>A0A7W5DQL7_9PORP</name>
<reference evidence="4 5" key="1">
    <citation type="submission" date="2020-08" db="EMBL/GenBank/DDBJ databases">
        <title>Genomic Encyclopedia of Type Strains, Phase IV (KMG-IV): sequencing the most valuable type-strain genomes for metagenomic binning, comparative biology and taxonomic classification.</title>
        <authorList>
            <person name="Goeker M."/>
        </authorList>
    </citation>
    <scope>NUCLEOTIDE SEQUENCE [LARGE SCALE GENOMIC DNA]</scope>
    <source>
        <strain evidence="4 5">DSM 27471</strain>
    </source>
</reference>
<keyword evidence="1 4" id="KW-0378">Hydrolase</keyword>
<dbReference type="InterPro" id="IPR039329">
    <property type="entry name" value="SIAE"/>
</dbReference>
<sequence>MTFAKITLPDVLNSGMVLQQKQKDPIWGTANPGEKITVEFAGQHKSTIANTTGHWKIWLEPMQASSTPRTMKISGTTNTIVLHDILIGEVWLCSGQSNMQLILESTNKGDSVIASANYPMLRLFNVSRAVAFKHQSGPLAIWEKCTPASVKDFSAAAYYFGLLLQKKLNVPVGIINASFGGSQAEAWTPIEYLHTPDLQPCIDREKIWDAERPQVRKEYAAALEKWREYAAKERAAGREPKEAPHPPDALREYRIAASIYNGMIKPLIPFRMKGVIWYQGENNEGRAEQYGILLPTMIRAWRAKWQQGNFPFGIVQLPNYRDHKTQPVEDAWSDLRDAQRWTADTVKNTGLIVTINIGEAHNIHSKDKLDVGKRMYLWALDFVYHYPVLGSGPFFQNAIAKGKYIIVKFKEAGTGLKTKDGEALHEFALAGASRQWHWAQAKIIGKNLVKVWSKAVPKPVAVRYAFNSNPRDPNLTNNSGLPASPFRSDNWPGPTAGKR</sequence>
<dbReference type="AlphaFoldDB" id="A0A7W5DQL7"/>
<dbReference type="PANTHER" id="PTHR22901">
    <property type="entry name" value="SIALATE O-ACETYLESTERASE"/>
    <property type="match status" value="1"/>
</dbReference>
<keyword evidence="5" id="KW-1185">Reference proteome</keyword>
<dbReference type="Proteomes" id="UP000544222">
    <property type="component" value="Unassembled WGS sequence"/>
</dbReference>
<dbReference type="InterPro" id="IPR005181">
    <property type="entry name" value="SASA"/>
</dbReference>
<evidence type="ECO:0000259" key="3">
    <source>
        <dbReference type="Pfam" id="PF03629"/>
    </source>
</evidence>
<dbReference type="RefSeq" id="WP_221202145.1">
    <property type="nucleotide sequence ID" value="NZ_JACHYB010000001.1"/>
</dbReference>
<feature type="domain" description="Sialate O-acetylesterase" evidence="3">
    <location>
        <begin position="259"/>
        <end position="366"/>
    </location>
</feature>
<dbReference type="SUPFAM" id="SSF52266">
    <property type="entry name" value="SGNH hydrolase"/>
    <property type="match status" value="1"/>
</dbReference>
<dbReference type="EMBL" id="JACHYB010000001">
    <property type="protein sequence ID" value="MBB3186960.1"/>
    <property type="molecule type" value="Genomic_DNA"/>
</dbReference>
<evidence type="ECO:0000313" key="5">
    <source>
        <dbReference type="Proteomes" id="UP000544222"/>
    </source>
</evidence>
<accession>A0A7W5DQL7</accession>
<evidence type="ECO:0000256" key="2">
    <source>
        <dbReference type="SAM" id="MobiDB-lite"/>
    </source>
</evidence>
<dbReference type="Gene3D" id="3.40.50.1110">
    <property type="entry name" value="SGNH hydrolase"/>
    <property type="match status" value="1"/>
</dbReference>
<dbReference type="GO" id="GO:0005975">
    <property type="term" value="P:carbohydrate metabolic process"/>
    <property type="evidence" value="ECO:0007669"/>
    <property type="project" value="TreeGrafter"/>
</dbReference>
<evidence type="ECO:0000313" key="4">
    <source>
        <dbReference type="EMBL" id="MBB3186960.1"/>
    </source>
</evidence>
<dbReference type="PANTHER" id="PTHR22901:SF0">
    <property type="entry name" value="SIALATE O-ACETYLESTERASE"/>
    <property type="match status" value="1"/>
</dbReference>
<protein>
    <submittedName>
        <fullName evidence="4">Sialate O-acetylesterase</fullName>
        <ecNumber evidence="4">3.1.1.53</ecNumber>
    </submittedName>
</protein>
<feature type="region of interest" description="Disordered" evidence="2">
    <location>
        <begin position="473"/>
        <end position="499"/>
    </location>
</feature>
<dbReference type="GO" id="GO:0001681">
    <property type="term" value="F:sialate O-acetylesterase activity"/>
    <property type="evidence" value="ECO:0007669"/>
    <property type="project" value="UniProtKB-EC"/>
</dbReference>